<proteinExistence type="predicted"/>
<dbReference type="Proteomes" id="UP001222027">
    <property type="component" value="Unassembled WGS sequence"/>
</dbReference>
<dbReference type="EMBL" id="JAQQAF010000006">
    <property type="protein sequence ID" value="KAJ8479397.1"/>
    <property type="molecule type" value="Genomic_DNA"/>
</dbReference>
<accession>A0AAV8QL34</accession>
<feature type="compositionally biased region" description="Basic and acidic residues" evidence="1">
    <location>
        <begin position="28"/>
        <end position="38"/>
    </location>
</feature>
<gene>
    <name evidence="2" type="ORF">OPV22_023124</name>
</gene>
<evidence type="ECO:0000313" key="2">
    <source>
        <dbReference type="EMBL" id="KAJ8479397.1"/>
    </source>
</evidence>
<protein>
    <submittedName>
        <fullName evidence="2">Uncharacterized protein</fullName>
    </submittedName>
</protein>
<feature type="region of interest" description="Disordered" evidence="1">
    <location>
        <begin position="27"/>
        <end position="55"/>
    </location>
</feature>
<dbReference type="AlphaFoldDB" id="A0AAV8QL34"/>
<keyword evidence="3" id="KW-1185">Reference proteome</keyword>
<sequence length="91" mass="10192">MSNTGEVLLTKAISGVLPRLAYLNKQPIKKDDRRRREVGSGYGCKGGSKTKHQQSIYTRKYKVQRVKSLRKSDAAENISRSTHHSPVAILP</sequence>
<reference evidence="2 3" key="1">
    <citation type="submission" date="2022-12" db="EMBL/GenBank/DDBJ databases">
        <title>Chromosome-scale assembly of the Ensete ventricosum genome.</title>
        <authorList>
            <person name="Dussert Y."/>
            <person name="Stocks J."/>
            <person name="Wendawek A."/>
            <person name="Woldeyes F."/>
            <person name="Nichols R.A."/>
            <person name="Borrell J.S."/>
        </authorList>
    </citation>
    <scope>NUCLEOTIDE SEQUENCE [LARGE SCALE GENOMIC DNA]</scope>
    <source>
        <strain evidence="3">cv. Maze</strain>
        <tissue evidence="2">Seeds</tissue>
    </source>
</reference>
<organism evidence="2 3">
    <name type="scientific">Ensete ventricosum</name>
    <name type="common">Abyssinian banana</name>
    <name type="synonym">Musa ensete</name>
    <dbReference type="NCBI Taxonomy" id="4639"/>
    <lineage>
        <taxon>Eukaryota</taxon>
        <taxon>Viridiplantae</taxon>
        <taxon>Streptophyta</taxon>
        <taxon>Embryophyta</taxon>
        <taxon>Tracheophyta</taxon>
        <taxon>Spermatophyta</taxon>
        <taxon>Magnoliopsida</taxon>
        <taxon>Liliopsida</taxon>
        <taxon>Zingiberales</taxon>
        <taxon>Musaceae</taxon>
        <taxon>Ensete</taxon>
    </lineage>
</organism>
<feature type="region of interest" description="Disordered" evidence="1">
    <location>
        <begin position="68"/>
        <end position="91"/>
    </location>
</feature>
<name>A0AAV8QL34_ENSVE</name>
<evidence type="ECO:0000256" key="1">
    <source>
        <dbReference type="SAM" id="MobiDB-lite"/>
    </source>
</evidence>
<evidence type="ECO:0000313" key="3">
    <source>
        <dbReference type="Proteomes" id="UP001222027"/>
    </source>
</evidence>
<comment type="caution">
    <text evidence="2">The sequence shown here is derived from an EMBL/GenBank/DDBJ whole genome shotgun (WGS) entry which is preliminary data.</text>
</comment>